<dbReference type="PROSITE" id="PS50994">
    <property type="entry name" value="INTEGRASE"/>
    <property type="match status" value="1"/>
</dbReference>
<dbReference type="Gene3D" id="3.30.420.10">
    <property type="entry name" value="Ribonuclease H-like superfamily/Ribonuclease H"/>
    <property type="match status" value="1"/>
</dbReference>
<dbReference type="GO" id="GO:0015074">
    <property type="term" value="P:DNA integration"/>
    <property type="evidence" value="ECO:0007669"/>
    <property type="project" value="InterPro"/>
</dbReference>
<dbReference type="GO" id="GO:0003676">
    <property type="term" value="F:nucleic acid binding"/>
    <property type="evidence" value="ECO:0007669"/>
    <property type="project" value="InterPro"/>
</dbReference>
<organism evidence="3 4">
    <name type="scientific">Xanthomonas hortorum pv. hederae</name>
    <dbReference type="NCBI Taxonomy" id="453603"/>
    <lineage>
        <taxon>Bacteria</taxon>
        <taxon>Pseudomonadati</taxon>
        <taxon>Pseudomonadota</taxon>
        <taxon>Gammaproteobacteria</taxon>
        <taxon>Lysobacterales</taxon>
        <taxon>Lysobacteraceae</taxon>
        <taxon>Xanthomonas</taxon>
    </lineage>
</organism>
<evidence type="ECO:0000259" key="2">
    <source>
        <dbReference type="PROSITE" id="PS50994"/>
    </source>
</evidence>
<comment type="caution">
    <text evidence="3">The sequence shown here is derived from an EMBL/GenBank/DDBJ whole genome shotgun (WGS) entry which is preliminary data.</text>
</comment>
<dbReference type="InterPro" id="IPR012337">
    <property type="entry name" value="RNaseH-like_sf"/>
</dbReference>
<sequence length="549" mass="61229">MFGFYALIPRMTVASYRRRASFNSESSIGRRGHAGLFVQLMSEHPDLYNYVKKQSLARPKESASSVAKAIHQNFLKSCAKVRGPHEYPFAVNSQGRPALANTIRRIRQLHRVAPAAQEAADAADNYGFPLIAQPSSSGRLRPYEEVEQDGHNGDFYFVVKMPGSQGDWIYTTPMRLWLLLIIDRASRAIIGYAYRLGSTNYPAVSVMRSFVHMLTPWQPMTLTLPGLAYKTGAGFPSGVVPGLAGLLPDLVCFDNAKANIARLTVLGLCDSLGVTLNFGRAGSATARSFVERLNLTLETHGFRRLPGGFNPKGPKEERERALKAAEAHPLELHQLEQVIDVLLANYNADPHESLMGRSPNEYLQLWARTSTSPRRQSADSQLLARSLTRVEYVKRLRGGPSTGRSPYVELMDARYSNDVVRRMVDSVGKPIRLIADIDGDFRLLRGYLLEGNQRIDLGVLKAAPPWHLTPHTLEQRKMILTAKRAGKIVPRPGEDMAQAFRDLKTREARERKSAANVLARAGTLRSESMPVEAHASDKRLSRRPWIKIK</sequence>
<gene>
    <name evidence="3" type="ORF">NY667_22075</name>
</gene>
<reference evidence="3" key="2">
    <citation type="submission" date="2022-08" db="EMBL/GenBank/DDBJ databases">
        <authorList>
            <person name="Iruegas-Bocardo F."/>
            <person name="Weisberg A.J."/>
            <person name="Riutta E.R."/>
            <person name="Kilday K."/>
            <person name="Bonkowski J.C."/>
            <person name="Creswell T."/>
            <person name="Daughtrey M.L."/>
            <person name="Rane K."/>
            <person name="Grunwald N.J."/>
            <person name="Chang J.H."/>
            <person name="Putnam M.L."/>
        </authorList>
    </citation>
    <scope>NUCLEOTIDE SEQUENCE</scope>
    <source>
        <strain evidence="3">22-338</strain>
    </source>
</reference>
<dbReference type="RefSeq" id="WP_273664679.1">
    <property type="nucleotide sequence ID" value="NZ_CP168178.1"/>
</dbReference>
<evidence type="ECO:0000256" key="1">
    <source>
        <dbReference type="SAM" id="MobiDB-lite"/>
    </source>
</evidence>
<dbReference type="Proteomes" id="UP001140230">
    <property type="component" value="Unassembled WGS sequence"/>
</dbReference>
<evidence type="ECO:0000313" key="3">
    <source>
        <dbReference type="EMBL" id="MDC8640412.1"/>
    </source>
</evidence>
<name>A0A9X4BVM3_9XANT</name>
<feature type="domain" description="Integrase catalytic" evidence="2">
    <location>
        <begin position="156"/>
        <end position="367"/>
    </location>
</feature>
<dbReference type="AlphaFoldDB" id="A0A9X4BVM3"/>
<dbReference type="InterPro" id="IPR001584">
    <property type="entry name" value="Integrase_cat-core"/>
</dbReference>
<evidence type="ECO:0000313" key="4">
    <source>
        <dbReference type="Proteomes" id="UP001140230"/>
    </source>
</evidence>
<dbReference type="SUPFAM" id="SSF53098">
    <property type="entry name" value="Ribonuclease H-like"/>
    <property type="match status" value="1"/>
</dbReference>
<dbReference type="InterPro" id="IPR036397">
    <property type="entry name" value="RNaseH_sf"/>
</dbReference>
<reference evidence="3" key="1">
    <citation type="journal article" date="2022" name="Phytopathology">
        <title>Whole genome sequencing-based tracing of a 2022 introduction and outbreak of Xanthomonas hortorum pv. pelargonii.</title>
        <authorList>
            <person name="Iruegas Bocardo F."/>
            <person name="Weisberg A.J."/>
            <person name="Riutta E.R."/>
            <person name="Kilday K.B."/>
            <person name="Bonkowski J.C."/>
            <person name="Creswell T.C."/>
            <person name="Daughtrey M."/>
            <person name="Rane K.K."/>
            <person name="Grunwald N.J."/>
            <person name="Chang J.H."/>
            <person name="Putnam M."/>
        </authorList>
    </citation>
    <scope>NUCLEOTIDE SEQUENCE</scope>
    <source>
        <strain evidence="3">22-338</strain>
    </source>
</reference>
<feature type="compositionally biased region" description="Basic residues" evidence="1">
    <location>
        <begin position="540"/>
        <end position="549"/>
    </location>
</feature>
<dbReference type="EMBL" id="JANWTP010000121">
    <property type="protein sequence ID" value="MDC8640412.1"/>
    <property type="molecule type" value="Genomic_DNA"/>
</dbReference>
<feature type="region of interest" description="Disordered" evidence="1">
    <location>
        <begin position="529"/>
        <end position="549"/>
    </location>
</feature>
<protein>
    <recommendedName>
        <fullName evidence="2">Integrase catalytic domain-containing protein</fullName>
    </recommendedName>
</protein>
<proteinExistence type="predicted"/>
<accession>A0A9X4BVM3</accession>